<comment type="similarity">
    <text evidence="1 2">Belongs to the flagella basal body rod proteins family.</text>
</comment>
<dbReference type="NCBIfam" id="TIGR03506">
    <property type="entry name" value="FlgEFG_subfam"/>
    <property type="match status" value="1"/>
</dbReference>
<dbReference type="Proteomes" id="UP001321582">
    <property type="component" value="Chromosome"/>
</dbReference>
<accession>A0AAU9DXV5</accession>
<keyword evidence="6" id="KW-0966">Cell projection</keyword>
<dbReference type="Pfam" id="PF00460">
    <property type="entry name" value="Flg_bb_rod"/>
    <property type="match status" value="1"/>
</dbReference>
<evidence type="ECO:0000259" key="4">
    <source>
        <dbReference type="Pfam" id="PF06429"/>
    </source>
</evidence>
<keyword evidence="6" id="KW-0969">Cilium</keyword>
<evidence type="ECO:0000256" key="2">
    <source>
        <dbReference type="RuleBase" id="RU362116"/>
    </source>
</evidence>
<feature type="domain" description="Flagellar hook protein FlgE/F/G-like D1" evidence="5">
    <location>
        <begin position="101"/>
        <end position="164"/>
    </location>
</feature>
<dbReference type="Pfam" id="PF22692">
    <property type="entry name" value="LlgE_F_G_D1"/>
    <property type="match status" value="1"/>
</dbReference>
<dbReference type="NCBIfam" id="TIGR02490">
    <property type="entry name" value="flgF"/>
    <property type="match status" value="1"/>
</dbReference>
<keyword evidence="7" id="KW-1185">Reference proteome</keyword>
<dbReference type="GO" id="GO:0071978">
    <property type="term" value="P:bacterial-type flagellum-dependent swarming motility"/>
    <property type="evidence" value="ECO:0007669"/>
    <property type="project" value="TreeGrafter"/>
</dbReference>
<dbReference type="InterPro" id="IPR001444">
    <property type="entry name" value="Flag_bb_rod_N"/>
</dbReference>
<proteinExistence type="inferred from homology"/>
<dbReference type="InterPro" id="IPR020013">
    <property type="entry name" value="Flagellar_FlgE/F/G"/>
</dbReference>
<evidence type="ECO:0000256" key="1">
    <source>
        <dbReference type="ARBA" id="ARBA00009677"/>
    </source>
</evidence>
<dbReference type="SUPFAM" id="SSF117143">
    <property type="entry name" value="Flagellar hook protein flgE"/>
    <property type="match status" value="1"/>
</dbReference>
<dbReference type="RefSeq" id="WP_307905157.1">
    <property type="nucleotide sequence ID" value="NZ_AP027059.1"/>
</dbReference>
<dbReference type="KEGG" id="haby:HLVA_07940"/>
<dbReference type="PANTHER" id="PTHR30435">
    <property type="entry name" value="FLAGELLAR PROTEIN"/>
    <property type="match status" value="1"/>
</dbReference>
<dbReference type="PROSITE" id="PS00588">
    <property type="entry name" value="FLAGELLA_BB_ROD"/>
    <property type="match status" value="1"/>
</dbReference>
<dbReference type="InterPro" id="IPR012836">
    <property type="entry name" value="FlgF"/>
</dbReference>
<dbReference type="EMBL" id="AP027059">
    <property type="protein sequence ID" value="BDU50225.1"/>
    <property type="molecule type" value="Genomic_DNA"/>
</dbReference>
<keyword evidence="6" id="KW-0282">Flagellum</keyword>
<name>A0AAU9DXV5_9FUSO</name>
<dbReference type="Pfam" id="PF06429">
    <property type="entry name" value="Flg_bbr_C"/>
    <property type="match status" value="1"/>
</dbReference>
<evidence type="ECO:0000259" key="5">
    <source>
        <dbReference type="Pfam" id="PF22692"/>
    </source>
</evidence>
<evidence type="ECO:0000313" key="6">
    <source>
        <dbReference type="EMBL" id="BDU50225.1"/>
    </source>
</evidence>
<comment type="subcellular location">
    <subcellularLocation>
        <location evidence="2">Bacterial flagellum basal body</location>
    </subcellularLocation>
</comment>
<dbReference type="GO" id="GO:0030694">
    <property type="term" value="C:bacterial-type flagellum basal body, rod"/>
    <property type="evidence" value="ECO:0007669"/>
    <property type="project" value="InterPro"/>
</dbReference>
<dbReference type="InterPro" id="IPR019776">
    <property type="entry name" value="Flagellar_basal_body_rod_CS"/>
</dbReference>
<organism evidence="6 7">
    <name type="scientific">Haliovirga abyssi</name>
    <dbReference type="NCBI Taxonomy" id="2996794"/>
    <lineage>
        <taxon>Bacteria</taxon>
        <taxon>Fusobacteriati</taxon>
        <taxon>Fusobacteriota</taxon>
        <taxon>Fusobacteriia</taxon>
        <taxon>Fusobacteriales</taxon>
        <taxon>Haliovirgaceae</taxon>
        <taxon>Haliovirga</taxon>
    </lineage>
</organism>
<sequence>MLRGIYTSASGMIAQMERQDTIANNLANVNTTGFKKDQSVIKQFPELMLYRKDDEKEITNFGETSILTKIGALGTGASLEGVYTEFSQGSLEKTDNNLDFAISGDGLFAVESKGSVKLTRSGDFALSPEGYLITKNGEKVLGSSGSQLGYIKVSNSNFKITKSGILKNAKIEASNISAKNISLDGNSGDSLLLLKVSDNKNLKKIGDNLFDISNVKTITQDNSSKMEQGFIEHSNVSSIKEMVEMIEVSRAYETNQKVLTSQDETLGKVVNEVGKWG</sequence>
<evidence type="ECO:0000259" key="3">
    <source>
        <dbReference type="Pfam" id="PF00460"/>
    </source>
</evidence>
<protein>
    <submittedName>
        <fullName evidence="6">Flagellar basal-body rod protein FlgF</fullName>
    </submittedName>
</protein>
<dbReference type="AlphaFoldDB" id="A0AAU9DXV5"/>
<keyword evidence="2" id="KW-0975">Bacterial flagellum</keyword>
<dbReference type="InterPro" id="IPR037925">
    <property type="entry name" value="FlgE/F/G-like"/>
</dbReference>
<gene>
    <name evidence="6" type="ORF">HLVA_07940</name>
</gene>
<dbReference type="PANTHER" id="PTHR30435:SF19">
    <property type="entry name" value="FLAGELLAR BASAL-BODY ROD PROTEIN FLGG"/>
    <property type="match status" value="1"/>
</dbReference>
<dbReference type="InterPro" id="IPR053967">
    <property type="entry name" value="LlgE_F_G-like_D1"/>
</dbReference>
<feature type="domain" description="Flagellar basal body rod protein N-terminal" evidence="3">
    <location>
        <begin position="5"/>
        <end position="35"/>
    </location>
</feature>
<reference evidence="6 7" key="1">
    <citation type="submission" date="2022-11" db="EMBL/GenBank/DDBJ databases">
        <title>Haliovirga abyssi gen. nov., sp. nov., a mesophilic fermentative bacterium isolated from the Iheya North hydrothermal field and the proposal of Haliovirgaceae fam. nov.</title>
        <authorList>
            <person name="Miyazaki U."/>
            <person name="Tame A."/>
            <person name="Miyazaki J."/>
            <person name="Takai K."/>
            <person name="Sawayama S."/>
            <person name="Kitajima M."/>
            <person name="Okamoto A."/>
            <person name="Nakagawa S."/>
        </authorList>
    </citation>
    <scope>NUCLEOTIDE SEQUENCE [LARGE SCALE GENOMIC DNA]</scope>
    <source>
        <strain evidence="6 7">IC12</strain>
    </source>
</reference>
<evidence type="ECO:0000313" key="7">
    <source>
        <dbReference type="Proteomes" id="UP001321582"/>
    </source>
</evidence>
<dbReference type="InterPro" id="IPR010930">
    <property type="entry name" value="Flg_bb/hook_C_dom"/>
</dbReference>
<feature type="domain" description="Flagellar basal-body/hook protein C-terminal" evidence="4">
    <location>
        <begin position="228"/>
        <end position="271"/>
    </location>
</feature>